<dbReference type="AlphaFoldDB" id="A0A836JQP6"/>
<evidence type="ECO:0000256" key="9">
    <source>
        <dbReference type="SAM" id="SignalP"/>
    </source>
</evidence>
<evidence type="ECO:0000256" key="7">
    <source>
        <dbReference type="PIRSR" id="PIRSR601461-2"/>
    </source>
</evidence>
<evidence type="ECO:0000256" key="1">
    <source>
        <dbReference type="ARBA" id="ARBA00007447"/>
    </source>
</evidence>
<dbReference type="PRINTS" id="PR00792">
    <property type="entry name" value="PEPSIN"/>
</dbReference>
<evidence type="ECO:0000259" key="10">
    <source>
        <dbReference type="PROSITE" id="PS51767"/>
    </source>
</evidence>
<organism evidence="11 12">
    <name type="scientific">Acromyrmex insinuator</name>
    <dbReference type="NCBI Taxonomy" id="230686"/>
    <lineage>
        <taxon>Eukaryota</taxon>
        <taxon>Metazoa</taxon>
        <taxon>Ecdysozoa</taxon>
        <taxon>Arthropoda</taxon>
        <taxon>Hexapoda</taxon>
        <taxon>Insecta</taxon>
        <taxon>Pterygota</taxon>
        <taxon>Neoptera</taxon>
        <taxon>Endopterygota</taxon>
        <taxon>Hymenoptera</taxon>
        <taxon>Apocrita</taxon>
        <taxon>Aculeata</taxon>
        <taxon>Formicoidea</taxon>
        <taxon>Formicidae</taxon>
        <taxon>Myrmicinae</taxon>
        <taxon>Acromyrmex</taxon>
    </lineage>
</organism>
<feature type="domain" description="Peptidase A1" evidence="10">
    <location>
        <begin position="341"/>
        <end position="603"/>
    </location>
</feature>
<dbReference type="InterPro" id="IPR001969">
    <property type="entry name" value="Aspartic_peptidase_AS"/>
</dbReference>
<feature type="disulfide bond" evidence="7">
    <location>
        <begin position="160"/>
        <end position="164"/>
    </location>
</feature>
<keyword evidence="6" id="KW-0325">Glycoprotein</keyword>
<evidence type="ECO:0000313" key="12">
    <source>
        <dbReference type="Proteomes" id="UP000667349"/>
    </source>
</evidence>
<dbReference type="InterPro" id="IPR033121">
    <property type="entry name" value="PEPTIDASE_A1"/>
</dbReference>
<feature type="non-terminal residue" evidence="11">
    <location>
        <position position="603"/>
    </location>
</feature>
<dbReference type="Pfam" id="PF00026">
    <property type="entry name" value="Asp"/>
    <property type="match status" value="3"/>
</dbReference>
<dbReference type="PROSITE" id="PS00141">
    <property type="entry name" value="ASP_PROTEASE"/>
    <property type="match status" value="1"/>
</dbReference>
<feature type="non-terminal residue" evidence="11">
    <location>
        <position position="1"/>
    </location>
</feature>
<dbReference type="InterPro" id="IPR021109">
    <property type="entry name" value="Peptidase_aspartic_dom_sf"/>
</dbReference>
<keyword evidence="12" id="KW-1185">Reference proteome</keyword>
<dbReference type="PANTHER" id="PTHR47966:SF51">
    <property type="entry name" value="BETA-SITE APP-CLEAVING ENZYME, ISOFORM A-RELATED"/>
    <property type="match status" value="1"/>
</dbReference>
<protein>
    <submittedName>
        <fullName evidence="11">ASPP protease</fullName>
    </submittedName>
</protein>
<evidence type="ECO:0000256" key="4">
    <source>
        <dbReference type="ARBA" id="ARBA00022801"/>
    </source>
</evidence>
<dbReference type="PROSITE" id="PS51767">
    <property type="entry name" value="PEPTIDASE_A1"/>
    <property type="match status" value="2"/>
</dbReference>
<keyword evidence="5 7" id="KW-1015">Disulfide bond</keyword>
<comment type="caution">
    <text evidence="11">The sequence shown here is derived from an EMBL/GenBank/DDBJ whole genome shotgun (WGS) entry which is preliminary data.</text>
</comment>
<dbReference type="PANTHER" id="PTHR47966">
    <property type="entry name" value="BETA-SITE APP-CLEAVING ENZYME, ISOFORM A-RELATED"/>
    <property type="match status" value="1"/>
</dbReference>
<accession>A0A836JQP6</accession>
<dbReference type="GO" id="GO:0004190">
    <property type="term" value="F:aspartic-type endopeptidase activity"/>
    <property type="evidence" value="ECO:0007669"/>
    <property type="project" value="UniProtKB-KW"/>
</dbReference>
<dbReference type="InterPro" id="IPR001461">
    <property type="entry name" value="Aspartic_peptidase_A1"/>
</dbReference>
<reference evidence="11" key="1">
    <citation type="submission" date="2020-02" db="EMBL/GenBank/DDBJ databases">
        <title>Relaxed selection underlies rapid genomic changes in the transitions from sociality to social parasitism in ants.</title>
        <authorList>
            <person name="Bi X."/>
        </authorList>
    </citation>
    <scope>NUCLEOTIDE SEQUENCE</scope>
    <source>
        <strain evidence="11">BGI-DK2013a</strain>
        <tissue evidence="11">Whole body</tissue>
    </source>
</reference>
<evidence type="ECO:0000256" key="2">
    <source>
        <dbReference type="ARBA" id="ARBA00022670"/>
    </source>
</evidence>
<gene>
    <name evidence="11" type="ORF">G6Z75_0010248</name>
</gene>
<proteinExistence type="inferred from homology"/>
<feature type="domain" description="Peptidase A1" evidence="10">
    <location>
        <begin position="1"/>
        <end position="285"/>
    </location>
</feature>
<dbReference type="EMBL" id="JAANHZ010000100">
    <property type="protein sequence ID" value="KAG5315971.1"/>
    <property type="molecule type" value="Genomic_DNA"/>
</dbReference>
<evidence type="ECO:0000256" key="5">
    <source>
        <dbReference type="ARBA" id="ARBA00023157"/>
    </source>
</evidence>
<evidence type="ECO:0000256" key="8">
    <source>
        <dbReference type="RuleBase" id="RU000454"/>
    </source>
</evidence>
<dbReference type="FunFam" id="2.40.70.10:FF:000002">
    <property type="entry name" value="Vacuolar aspartic proteinase"/>
    <property type="match status" value="1"/>
</dbReference>
<evidence type="ECO:0000256" key="3">
    <source>
        <dbReference type="ARBA" id="ARBA00022750"/>
    </source>
</evidence>
<keyword evidence="3 8" id="KW-0064">Aspartyl protease</keyword>
<comment type="similarity">
    <text evidence="1 8">Belongs to the peptidase A1 family.</text>
</comment>
<evidence type="ECO:0000313" key="11">
    <source>
        <dbReference type="EMBL" id="KAG5315971.1"/>
    </source>
</evidence>
<name>A0A836JQP6_9HYME</name>
<keyword evidence="9" id="KW-0732">Signal</keyword>
<feature type="signal peptide" evidence="9">
    <location>
        <begin position="1"/>
        <end position="17"/>
    </location>
</feature>
<keyword evidence="4 8" id="KW-0378">Hydrolase</keyword>
<dbReference type="Gene3D" id="2.40.70.10">
    <property type="entry name" value="Acid Proteases"/>
    <property type="match status" value="5"/>
</dbReference>
<dbReference type="FunFam" id="2.40.70.10:FF:000115">
    <property type="entry name" value="Lysosomal aspartic protease"/>
    <property type="match status" value="1"/>
</dbReference>
<sequence length="603" mass="67412">MFRLFILVAAFAVLINAELRSGTVSGYLSMDVVNIAGLNIQNQTFGEVISQLGTALFYAKFDGILGMGYYEGVVAKGMIPVFNNMIKQGLVEPVFSFYINRHVLFFMHYENSVSEFAGELILGGSDPNHYLGELTYVNVTHKEYWQITMDKIQIGHNSLCSNSCEAIVDTGTTMLIGSRLDIEIINELIGATYINDEIILYLKVDCNRIHYLPNISFFIGGKSFEVTHADYIYVGTENGTTKCMSAFDSLNFDDEYVESIWILGSVFIHRYFIEFDMKNDRIGFASKNSNCFEKHVSIFSVNRGTHRIDQFGIVKIAGVNVQNQIFTQAITRDLTFAFLSYDGILGMGYPEISIRGVPPVFISMIEQGLVSPNISEIFLDLIVRKFGKHISIVPCSCRTHRADQFGIAQVSTSKASVKRYNSNESHTYIEVGTYIGLRYTVGELTGYLSTDVVNIAGVNVQNQTFTEAVTRDLTFAYLSYDGILGMGYPEISTKGVPPVFTTMIEQGLVNYYYGSELILGGIDPLYSNTEFTYVNVSHKGYWQFPIDKIKMRHMIFCDDGCEAIAHTGFSGLSGPASEIEFINNEVDTLRVGISHDGDIFVNR</sequence>
<dbReference type="Proteomes" id="UP000667349">
    <property type="component" value="Unassembled WGS sequence"/>
</dbReference>
<dbReference type="GO" id="GO:0006508">
    <property type="term" value="P:proteolysis"/>
    <property type="evidence" value="ECO:0007669"/>
    <property type="project" value="UniProtKB-KW"/>
</dbReference>
<dbReference type="GO" id="GO:0005764">
    <property type="term" value="C:lysosome"/>
    <property type="evidence" value="ECO:0007669"/>
    <property type="project" value="TreeGrafter"/>
</dbReference>
<keyword evidence="2 8" id="KW-0645">Protease</keyword>
<feature type="chain" id="PRO_5032584585" evidence="9">
    <location>
        <begin position="18"/>
        <end position="603"/>
    </location>
</feature>
<dbReference type="SUPFAM" id="SSF50630">
    <property type="entry name" value="Acid proteases"/>
    <property type="match status" value="3"/>
</dbReference>
<evidence type="ECO:0000256" key="6">
    <source>
        <dbReference type="ARBA" id="ARBA00023180"/>
    </source>
</evidence>